<dbReference type="InterPro" id="IPR002164">
    <property type="entry name" value="NAP_family"/>
</dbReference>
<dbReference type="AlphaFoldDB" id="A0A183FIH4"/>
<protein>
    <submittedName>
        <fullName evidence="8">Nucleosome assembly protein 1-like 1</fullName>
    </submittedName>
</protein>
<dbReference type="GO" id="GO:0006334">
    <property type="term" value="P:nucleosome assembly"/>
    <property type="evidence" value="ECO:0007669"/>
    <property type="project" value="InterPro"/>
</dbReference>
<name>A0A183FIH4_HELPZ</name>
<keyword evidence="3" id="KW-0539">Nucleus</keyword>
<evidence type="ECO:0000313" key="7">
    <source>
        <dbReference type="Proteomes" id="UP000050761"/>
    </source>
</evidence>
<feature type="region of interest" description="Disordered" evidence="5">
    <location>
        <begin position="304"/>
        <end position="325"/>
    </location>
</feature>
<evidence type="ECO:0000256" key="1">
    <source>
        <dbReference type="ARBA" id="ARBA00004123"/>
    </source>
</evidence>
<sequence>MEGDKRDLADLLKEGGYHSDIPEILHKLSLPVKKRVCALKKVQLDSIEIEAKFYERVHQLEKEFETEFNKLYEQRRKIVTGEYEPTDEESKLPIIHTADEEELKALNDKSEPDDGSKGIPSFWLHVLKASDMTQDMIQDHDEPILKHLTDITTTIEVDPHGFTIYFHFSPNEYFTNTVLKKQYFLEIKPDAEDPFSFDGPSVVRAIGDTIQWNEGKNITKKVVKKKLKKGSNAGKFISKTVKADSFFNFFDTIVPPTEDHKNEDDDDDDSHDLMRADFEIGQVLRDNIIPRAVLFFTGEADMGDDMFDMGEDDGEDEEEDDEYDE</sequence>
<organism evidence="7 8">
    <name type="scientific">Heligmosomoides polygyrus</name>
    <name type="common">Parasitic roundworm</name>
    <dbReference type="NCBI Taxonomy" id="6339"/>
    <lineage>
        <taxon>Eukaryota</taxon>
        <taxon>Metazoa</taxon>
        <taxon>Ecdysozoa</taxon>
        <taxon>Nematoda</taxon>
        <taxon>Chromadorea</taxon>
        <taxon>Rhabditida</taxon>
        <taxon>Rhabditina</taxon>
        <taxon>Rhabditomorpha</taxon>
        <taxon>Strongyloidea</taxon>
        <taxon>Heligmosomidae</taxon>
        <taxon>Heligmosomoides</taxon>
    </lineage>
</organism>
<evidence type="ECO:0000256" key="5">
    <source>
        <dbReference type="SAM" id="MobiDB-lite"/>
    </source>
</evidence>
<proteinExistence type="inferred from homology"/>
<dbReference type="PANTHER" id="PTHR11875">
    <property type="entry name" value="TESTIS-SPECIFIC Y-ENCODED PROTEIN"/>
    <property type="match status" value="1"/>
</dbReference>
<dbReference type="WBParaSite" id="HPBE_0000669701-mRNA-1">
    <property type="protein sequence ID" value="HPBE_0000669701-mRNA-1"/>
    <property type="gene ID" value="HPBE_0000669701"/>
</dbReference>
<evidence type="ECO:0000313" key="8">
    <source>
        <dbReference type="WBParaSite" id="HPBE_0000669701-mRNA-1"/>
    </source>
</evidence>
<reference evidence="8" key="2">
    <citation type="submission" date="2019-09" db="UniProtKB">
        <authorList>
            <consortium name="WormBaseParasite"/>
        </authorList>
    </citation>
    <scope>IDENTIFICATION</scope>
</reference>
<dbReference type="InterPro" id="IPR037231">
    <property type="entry name" value="NAP-like_sf"/>
</dbReference>
<evidence type="ECO:0000313" key="6">
    <source>
        <dbReference type="EMBL" id="VDO69337.1"/>
    </source>
</evidence>
<evidence type="ECO:0000256" key="3">
    <source>
        <dbReference type="ARBA" id="ARBA00023242"/>
    </source>
</evidence>
<keyword evidence="7" id="KW-1185">Reference proteome</keyword>
<accession>A0A3P7Y965</accession>
<dbReference type="SUPFAM" id="SSF143113">
    <property type="entry name" value="NAP-like"/>
    <property type="match status" value="1"/>
</dbReference>
<evidence type="ECO:0000256" key="2">
    <source>
        <dbReference type="ARBA" id="ARBA00009947"/>
    </source>
</evidence>
<dbReference type="OrthoDB" id="27325at2759"/>
<dbReference type="Gene3D" id="1.20.5.1500">
    <property type="match status" value="1"/>
</dbReference>
<dbReference type="Proteomes" id="UP000050761">
    <property type="component" value="Unassembled WGS sequence"/>
</dbReference>
<dbReference type="Gene3D" id="3.30.1120.90">
    <property type="entry name" value="Nucleosome assembly protein"/>
    <property type="match status" value="1"/>
</dbReference>
<dbReference type="FunFam" id="3.30.1120.90:FF:000005">
    <property type="entry name" value="Nucleosome assembly protein11"/>
    <property type="match status" value="1"/>
</dbReference>
<dbReference type="GO" id="GO:0005634">
    <property type="term" value="C:nucleus"/>
    <property type="evidence" value="ECO:0007669"/>
    <property type="project" value="UniProtKB-SubCell"/>
</dbReference>
<comment type="subcellular location">
    <subcellularLocation>
        <location evidence="1">Nucleus</location>
    </subcellularLocation>
</comment>
<gene>
    <name evidence="6" type="ORF">HPBE_LOCUS6698</name>
</gene>
<comment type="similarity">
    <text evidence="2 4">Belongs to the nucleosome assembly protein (NAP) family.</text>
</comment>
<accession>A0A183FIH4</accession>
<dbReference type="EMBL" id="UZAH01025721">
    <property type="protein sequence ID" value="VDO69337.1"/>
    <property type="molecule type" value="Genomic_DNA"/>
</dbReference>
<reference evidence="6 7" key="1">
    <citation type="submission" date="2018-11" db="EMBL/GenBank/DDBJ databases">
        <authorList>
            <consortium name="Pathogen Informatics"/>
        </authorList>
    </citation>
    <scope>NUCLEOTIDE SEQUENCE [LARGE SCALE GENOMIC DNA]</scope>
</reference>
<evidence type="ECO:0000256" key="4">
    <source>
        <dbReference type="RuleBase" id="RU003876"/>
    </source>
</evidence>
<dbReference type="Pfam" id="PF00956">
    <property type="entry name" value="NAP"/>
    <property type="match status" value="1"/>
</dbReference>